<accession>A0A1F6BGG3</accession>
<evidence type="ECO:0000256" key="6">
    <source>
        <dbReference type="PROSITE-ProRule" id="PRU00169"/>
    </source>
</evidence>
<dbReference type="InterPro" id="IPR011006">
    <property type="entry name" value="CheY-like_superfamily"/>
</dbReference>
<evidence type="ECO:0000256" key="4">
    <source>
        <dbReference type="ARBA" id="ARBA00023125"/>
    </source>
</evidence>
<dbReference type="SMART" id="SM00448">
    <property type="entry name" value="REC"/>
    <property type="match status" value="1"/>
</dbReference>
<feature type="domain" description="Response regulatory" evidence="7">
    <location>
        <begin position="10"/>
        <end position="128"/>
    </location>
</feature>
<dbReference type="Pfam" id="PF00072">
    <property type="entry name" value="Response_reg"/>
    <property type="match status" value="1"/>
</dbReference>
<dbReference type="EMBL" id="MFKE01000002">
    <property type="protein sequence ID" value="OGG36014.1"/>
    <property type="molecule type" value="Genomic_DNA"/>
</dbReference>
<dbReference type="SUPFAM" id="SSF52172">
    <property type="entry name" value="CheY-like"/>
    <property type="match status" value="1"/>
</dbReference>
<dbReference type="GO" id="GO:0000156">
    <property type="term" value="F:phosphorelay response regulator activity"/>
    <property type="evidence" value="ECO:0007669"/>
    <property type="project" value="TreeGrafter"/>
</dbReference>
<dbReference type="InterPro" id="IPR001789">
    <property type="entry name" value="Sig_transdc_resp-reg_receiver"/>
</dbReference>
<dbReference type="AlphaFoldDB" id="A0A1F6BGG3"/>
<keyword evidence="5" id="KW-0804">Transcription</keyword>
<evidence type="ECO:0000259" key="7">
    <source>
        <dbReference type="PROSITE" id="PS50110"/>
    </source>
</evidence>
<evidence type="ECO:0000256" key="3">
    <source>
        <dbReference type="ARBA" id="ARBA00023015"/>
    </source>
</evidence>
<evidence type="ECO:0000313" key="9">
    <source>
        <dbReference type="Proteomes" id="UP000176186"/>
    </source>
</evidence>
<dbReference type="Proteomes" id="UP000176186">
    <property type="component" value="Unassembled WGS sequence"/>
</dbReference>
<organism evidence="8 9">
    <name type="scientific">Candidatus Gottesmanbacteria bacterium RIFOXYB1_FULL_47_11</name>
    <dbReference type="NCBI Taxonomy" id="1798401"/>
    <lineage>
        <taxon>Bacteria</taxon>
        <taxon>Candidatus Gottesmaniibacteriota</taxon>
    </lineage>
</organism>
<dbReference type="STRING" id="1798401.A2363_00835"/>
<evidence type="ECO:0000256" key="5">
    <source>
        <dbReference type="ARBA" id="ARBA00023163"/>
    </source>
</evidence>
<evidence type="ECO:0000256" key="2">
    <source>
        <dbReference type="ARBA" id="ARBA00023012"/>
    </source>
</evidence>
<dbReference type="InterPro" id="IPR039420">
    <property type="entry name" value="WalR-like"/>
</dbReference>
<gene>
    <name evidence="8" type="ORF">A2363_00835</name>
</gene>
<evidence type="ECO:0000256" key="1">
    <source>
        <dbReference type="ARBA" id="ARBA00022553"/>
    </source>
</evidence>
<evidence type="ECO:0000313" key="8">
    <source>
        <dbReference type="EMBL" id="OGG36014.1"/>
    </source>
</evidence>
<keyword evidence="2" id="KW-0902">Two-component regulatory system</keyword>
<protein>
    <recommendedName>
        <fullName evidence="7">Response regulatory domain-containing protein</fullName>
    </recommendedName>
</protein>
<feature type="modified residue" description="4-aspartylphosphate" evidence="6">
    <location>
        <position position="59"/>
    </location>
</feature>
<keyword evidence="3" id="KW-0805">Transcription regulation</keyword>
<keyword evidence="1 6" id="KW-0597">Phosphoprotein</keyword>
<dbReference type="GO" id="GO:0005829">
    <property type="term" value="C:cytosol"/>
    <property type="evidence" value="ECO:0007669"/>
    <property type="project" value="TreeGrafter"/>
</dbReference>
<dbReference type="GO" id="GO:0032993">
    <property type="term" value="C:protein-DNA complex"/>
    <property type="evidence" value="ECO:0007669"/>
    <property type="project" value="TreeGrafter"/>
</dbReference>
<name>A0A1F6BGG3_9BACT</name>
<dbReference type="PANTHER" id="PTHR48111:SF1">
    <property type="entry name" value="TWO-COMPONENT RESPONSE REGULATOR ORR33"/>
    <property type="match status" value="1"/>
</dbReference>
<dbReference type="PROSITE" id="PS50110">
    <property type="entry name" value="RESPONSE_REGULATORY"/>
    <property type="match status" value="1"/>
</dbReference>
<dbReference type="GO" id="GO:0000976">
    <property type="term" value="F:transcription cis-regulatory region binding"/>
    <property type="evidence" value="ECO:0007669"/>
    <property type="project" value="TreeGrafter"/>
</dbReference>
<comment type="caution">
    <text evidence="8">The sequence shown here is derived from an EMBL/GenBank/DDBJ whole genome shotgun (WGS) entry which is preliminary data.</text>
</comment>
<reference evidence="8 9" key="1">
    <citation type="journal article" date="2016" name="Nat. Commun.">
        <title>Thousands of microbial genomes shed light on interconnected biogeochemical processes in an aquifer system.</title>
        <authorList>
            <person name="Anantharaman K."/>
            <person name="Brown C.T."/>
            <person name="Hug L.A."/>
            <person name="Sharon I."/>
            <person name="Castelle C.J."/>
            <person name="Probst A.J."/>
            <person name="Thomas B.C."/>
            <person name="Singh A."/>
            <person name="Wilkins M.J."/>
            <person name="Karaoz U."/>
            <person name="Brodie E.L."/>
            <person name="Williams K.H."/>
            <person name="Hubbard S.S."/>
            <person name="Banfield J.F."/>
        </authorList>
    </citation>
    <scope>NUCLEOTIDE SEQUENCE [LARGE SCALE GENOMIC DNA]</scope>
</reference>
<keyword evidence="4" id="KW-0238">DNA-binding</keyword>
<proteinExistence type="predicted"/>
<sequence length="132" mass="14679">MDTQPAPVKKILIVEDDKYLRDLYVEILQDEGFFVENAADGEEGYKKIFHGGYDLVLLDIMLPKMSGLTILQKMKEETPPLSPNGMIVILSNVGQETTIAKAIALGARGYMIKSDYTPNKVINKIQEFLASA</sequence>
<dbReference type="PANTHER" id="PTHR48111">
    <property type="entry name" value="REGULATOR OF RPOS"/>
    <property type="match status" value="1"/>
</dbReference>
<dbReference type="Gene3D" id="3.40.50.2300">
    <property type="match status" value="1"/>
</dbReference>
<dbReference type="GO" id="GO:0006355">
    <property type="term" value="P:regulation of DNA-templated transcription"/>
    <property type="evidence" value="ECO:0007669"/>
    <property type="project" value="TreeGrafter"/>
</dbReference>